<keyword evidence="8" id="KW-0267">Excision nuclease</keyword>
<feature type="domain" description="ABC transporter" evidence="14">
    <location>
        <begin position="447"/>
        <end position="744"/>
    </location>
</feature>
<reference evidence="16" key="1">
    <citation type="submission" date="2015-07" db="EMBL/GenBank/DDBJ databases">
        <title>Draft genome sequence of the purine-degrading Gottschalkia purinilyticum DSM 1384 (formerly Clostridium purinilyticum).</title>
        <authorList>
            <person name="Poehlein A."/>
            <person name="Schiel-Bengelsdorf B."/>
            <person name="Bengelsdorf F.R."/>
            <person name="Daniel R."/>
            <person name="Duerre P."/>
        </authorList>
    </citation>
    <scope>NUCLEOTIDE SEQUENCE [LARGE SCALE GENOMIC DNA]</scope>
    <source>
        <strain evidence="16">DSM 1384</strain>
    </source>
</reference>
<evidence type="ECO:0000256" key="2">
    <source>
        <dbReference type="ARBA" id="ARBA00022490"/>
    </source>
</evidence>
<evidence type="ECO:0000256" key="9">
    <source>
        <dbReference type="ARBA" id="ARBA00023125"/>
    </source>
</evidence>
<dbReference type="PANTHER" id="PTHR43152">
    <property type="entry name" value="UVRABC SYSTEM PROTEIN A"/>
    <property type="match status" value="1"/>
</dbReference>
<dbReference type="Gene3D" id="1.10.8.280">
    <property type="entry name" value="ABC transporter ATPase domain-like"/>
    <property type="match status" value="1"/>
</dbReference>
<evidence type="ECO:0000256" key="3">
    <source>
        <dbReference type="ARBA" id="ARBA00022737"/>
    </source>
</evidence>
<dbReference type="PANTHER" id="PTHR43152:SF3">
    <property type="entry name" value="UVRABC SYSTEM PROTEIN A"/>
    <property type="match status" value="1"/>
</dbReference>
<dbReference type="GO" id="GO:0003677">
    <property type="term" value="F:DNA binding"/>
    <property type="evidence" value="ECO:0007669"/>
    <property type="project" value="UniProtKB-KW"/>
</dbReference>
<dbReference type="GO" id="GO:0016887">
    <property type="term" value="F:ATP hydrolysis activity"/>
    <property type="evidence" value="ECO:0007669"/>
    <property type="project" value="InterPro"/>
</dbReference>
<keyword evidence="7" id="KW-0067">ATP-binding</keyword>
<evidence type="ECO:0000256" key="4">
    <source>
        <dbReference type="ARBA" id="ARBA00022741"/>
    </source>
</evidence>
<name>A0A0L0WCG5_GOTPU</name>
<keyword evidence="16" id="KW-1185">Reference proteome</keyword>
<keyword evidence="10" id="KW-0234">DNA repair</keyword>
<dbReference type="PROSITE" id="PS00211">
    <property type="entry name" value="ABC_TRANSPORTER_1"/>
    <property type="match status" value="1"/>
</dbReference>
<accession>A0A0L0WCG5</accession>
<dbReference type="PATRIC" id="fig|1503.3.peg.2374"/>
<evidence type="ECO:0000256" key="12">
    <source>
        <dbReference type="ARBA" id="ARBA00039316"/>
    </source>
</evidence>
<keyword evidence="9" id="KW-0238">DNA-binding</keyword>
<comment type="similarity">
    <text evidence="11">Belongs to the ABC transporter superfamily. UvrA family.</text>
</comment>
<dbReference type="OrthoDB" id="9809851at2"/>
<evidence type="ECO:0000256" key="13">
    <source>
        <dbReference type="ARBA" id="ARBA00042156"/>
    </source>
</evidence>
<proteinExistence type="inferred from homology"/>
<sequence length="748" mass="83341">MNESIMIKGVKTNNLKNLSIKIPKKKITVITGVSGSGKSSLVFDTLAAESQRLLNETYSSYIQQLMPHYAPPDVDEINNLPVSIVVDQKKISGNARSTVGTVTEIYTSLRLLFSRIAQPFIGYSMVYSFNNPQGMCPLCKGLGETKRINIRKLIDFDKSLNEGAIKFPTFQPGGWRLTRYTETGNFDNNKKISDYSKDELNLLLYDTGSKPKNPTKDWPKTSTYIGVIPRITKSFIDKEDSQYASDLDYILEVQHCPECNGTRVNDVVRSAKIKGKSIADCVTMSITELLDFVESINNSSVEIVLKDLVKKLESLQTVGLNYLSLNRSTSTLSGGESQRIKMTKHLNSSLSDVLYIFDEPSVGLHPEDIVGINKIMKGLKHKGNTVILVDHDPDIIKIADYIINIGELAGANGGYVTFEGSYKELLTSDTITGKTLSRTHSLNQEKIEFTSFYTLNNVSLYNIKNASVKIPKNALTVVTGVAGSGKSTLIRYLFKEKYSQAKLLDQSPIRGSNRSNILTYLNVFDNIREIFAKLSHKNRSLFSYNSKGACPVCKGKGYIKLDLAYMGDIEQTCEKCNGKRYSDEALSFKWHGKNIYDILQLTVGEAKDLFDDYQINRAIQSLIDVNLSYIKLGQSLDTFSGGELQRLKIAKIIHENENNLLILDEPSTGLHEADIDNLLSLFYKLLEKGSTLIILEHNLSIISQAHWIIDMGLQGGSLGGKVIFQGYPVDLVGSTKSYTAKHLRNYIG</sequence>
<dbReference type="InterPro" id="IPR017871">
    <property type="entry name" value="ABC_transporter-like_CS"/>
</dbReference>
<dbReference type="InterPro" id="IPR027417">
    <property type="entry name" value="P-loop_NTPase"/>
</dbReference>
<dbReference type="CDD" id="cd03270">
    <property type="entry name" value="ABC_UvrA_I"/>
    <property type="match status" value="1"/>
</dbReference>
<gene>
    <name evidence="15" type="primary">uvrA</name>
    <name evidence="15" type="ORF">CLPU_4c01460</name>
</gene>
<evidence type="ECO:0000256" key="6">
    <source>
        <dbReference type="ARBA" id="ARBA00022769"/>
    </source>
</evidence>
<evidence type="ECO:0000256" key="8">
    <source>
        <dbReference type="ARBA" id="ARBA00022881"/>
    </source>
</evidence>
<dbReference type="SUPFAM" id="SSF52540">
    <property type="entry name" value="P-loop containing nucleoside triphosphate hydrolases"/>
    <property type="match status" value="2"/>
</dbReference>
<keyword evidence="3" id="KW-0677">Repeat</keyword>
<keyword evidence="6" id="KW-0228">DNA excision</keyword>
<protein>
    <recommendedName>
        <fullName evidence="12">UvrABC system protein A</fullName>
    </recommendedName>
    <alternativeName>
        <fullName evidence="13">Excinuclease ABC subunit A</fullName>
    </alternativeName>
</protein>
<dbReference type="InterPro" id="IPR003439">
    <property type="entry name" value="ABC_transporter-like_ATP-bd"/>
</dbReference>
<keyword evidence="2" id="KW-0963">Cytoplasm</keyword>
<evidence type="ECO:0000256" key="7">
    <source>
        <dbReference type="ARBA" id="ARBA00022840"/>
    </source>
</evidence>
<dbReference type="InterPro" id="IPR003593">
    <property type="entry name" value="AAA+_ATPase"/>
</dbReference>
<organism evidence="15 16">
    <name type="scientific">Gottschalkia purinilytica</name>
    <name type="common">Clostridium purinilyticum</name>
    <dbReference type="NCBI Taxonomy" id="1503"/>
    <lineage>
        <taxon>Bacteria</taxon>
        <taxon>Bacillati</taxon>
        <taxon>Bacillota</taxon>
        <taxon>Tissierellia</taxon>
        <taxon>Tissierellales</taxon>
        <taxon>Gottschalkiaceae</taxon>
        <taxon>Gottschalkia</taxon>
    </lineage>
</organism>
<evidence type="ECO:0000256" key="1">
    <source>
        <dbReference type="ARBA" id="ARBA00004496"/>
    </source>
</evidence>
<comment type="subcellular location">
    <subcellularLocation>
        <location evidence="1">Cytoplasm</location>
    </subcellularLocation>
</comment>
<dbReference type="GO" id="GO:0005524">
    <property type="term" value="F:ATP binding"/>
    <property type="evidence" value="ECO:0007669"/>
    <property type="project" value="UniProtKB-KW"/>
</dbReference>
<evidence type="ECO:0000256" key="10">
    <source>
        <dbReference type="ARBA" id="ARBA00023204"/>
    </source>
</evidence>
<dbReference type="AlphaFoldDB" id="A0A0L0WCG5"/>
<evidence type="ECO:0000313" key="16">
    <source>
        <dbReference type="Proteomes" id="UP000037267"/>
    </source>
</evidence>
<dbReference type="EMBL" id="LGSS01000004">
    <property type="protein sequence ID" value="KNF09100.1"/>
    <property type="molecule type" value="Genomic_DNA"/>
</dbReference>
<comment type="caution">
    <text evidence="15">The sequence shown here is derived from an EMBL/GenBank/DDBJ whole genome shotgun (WGS) entry which is preliminary data.</text>
</comment>
<dbReference type="GO" id="GO:0006281">
    <property type="term" value="P:DNA repair"/>
    <property type="evidence" value="ECO:0007669"/>
    <property type="project" value="UniProtKB-KW"/>
</dbReference>
<evidence type="ECO:0000256" key="11">
    <source>
        <dbReference type="ARBA" id="ARBA00038000"/>
    </source>
</evidence>
<dbReference type="Pfam" id="PF00005">
    <property type="entry name" value="ABC_tran"/>
    <property type="match status" value="1"/>
</dbReference>
<evidence type="ECO:0000259" key="14">
    <source>
        <dbReference type="PROSITE" id="PS50893"/>
    </source>
</evidence>
<dbReference type="GO" id="GO:0005737">
    <property type="term" value="C:cytoplasm"/>
    <property type="evidence" value="ECO:0007669"/>
    <property type="project" value="UniProtKB-SubCell"/>
</dbReference>
<dbReference type="STRING" id="1503.CLPU_4c01460"/>
<keyword evidence="5" id="KW-0227">DNA damage</keyword>
<dbReference type="SMART" id="SM00382">
    <property type="entry name" value="AAA"/>
    <property type="match status" value="2"/>
</dbReference>
<dbReference type="PROSITE" id="PS50893">
    <property type="entry name" value="ABC_TRANSPORTER_2"/>
    <property type="match status" value="1"/>
</dbReference>
<dbReference type="Proteomes" id="UP000037267">
    <property type="component" value="Unassembled WGS sequence"/>
</dbReference>
<evidence type="ECO:0000313" key="15">
    <source>
        <dbReference type="EMBL" id="KNF09100.1"/>
    </source>
</evidence>
<evidence type="ECO:0000256" key="5">
    <source>
        <dbReference type="ARBA" id="ARBA00022763"/>
    </source>
</evidence>
<dbReference type="Gene3D" id="1.20.1580.10">
    <property type="entry name" value="ABC transporter ATPase like domain"/>
    <property type="match status" value="2"/>
</dbReference>
<dbReference type="GO" id="GO:0004518">
    <property type="term" value="F:nuclease activity"/>
    <property type="evidence" value="ECO:0007669"/>
    <property type="project" value="UniProtKB-KW"/>
</dbReference>
<keyword evidence="4" id="KW-0547">Nucleotide-binding</keyword>
<dbReference type="Gene3D" id="3.40.50.300">
    <property type="entry name" value="P-loop containing nucleotide triphosphate hydrolases"/>
    <property type="match status" value="2"/>
</dbReference>